<dbReference type="GO" id="GO:0008265">
    <property type="term" value="F:molybdenum cofactor sulfurtransferase activity"/>
    <property type="evidence" value="ECO:0007669"/>
    <property type="project" value="TreeGrafter"/>
</dbReference>
<dbReference type="EMBL" id="KV425929">
    <property type="protein sequence ID" value="KZV97539.1"/>
    <property type="molecule type" value="Genomic_DNA"/>
</dbReference>
<name>A0A166B3D1_EXIGL</name>
<gene>
    <name evidence="2" type="ORF">EXIGLDRAFT_607883</name>
</gene>
<dbReference type="PANTHER" id="PTHR14237:SF80">
    <property type="entry name" value="MOLYBDENUM COFACTOR SULFURASE"/>
    <property type="match status" value="1"/>
</dbReference>
<dbReference type="Proteomes" id="UP000077266">
    <property type="component" value="Unassembled WGS sequence"/>
</dbReference>
<keyword evidence="2" id="KW-0808">Transferase</keyword>
<keyword evidence="3" id="KW-1185">Reference proteome</keyword>
<dbReference type="InterPro" id="IPR000192">
    <property type="entry name" value="Aminotrans_V_dom"/>
</dbReference>
<dbReference type="InterPro" id="IPR015424">
    <property type="entry name" value="PyrdxlP-dep_Trfase"/>
</dbReference>
<dbReference type="InterPro" id="IPR015422">
    <property type="entry name" value="PyrdxlP-dep_Trfase_small"/>
</dbReference>
<proteinExistence type="predicted"/>
<dbReference type="Pfam" id="PF00266">
    <property type="entry name" value="Aminotran_5"/>
    <property type="match status" value="1"/>
</dbReference>
<sequence>MSSTLTLTFAAGTHPQLQLNLNQGAPKAASNNDSAVVAGDSEHAIDSHEPGKESDSTAATDLARARTAFLNVYPGYATTSALDDLRATEYTRLKGGETYVDYMGGALFPESLVRDHAKLLLEPGNLFGNAHSRSESSHRSSELAYAARMAILNFLDADKDEYTVIFTPNATGALKMVGEAFPFEGGGSVILPADAHNSVHGIRVFAETKGAEVKYYGSGPRGGVDLDDFKSVLSGISENGSSSPSLVVITGQSNVTSAKAPLAEMLSVARANGSKIYTLLDAAALAPTSIISLRKTPVDACAVSFYKICGYPTGLGALIVKRTFSRNVMRRVWFAGGTVTAVQVPGSGPRSYQLWEDGTLNYLGIPAIRAGLALVSCYRKDLPERLTILTHYLSSGLERVVYANGAPLVHIVSTLPDLAKPGASGSAVSCIFLNSTGTPLRNDVVERSARRARIALRTGCMCNPGAVFGLLHLSGRFATQHQEAGELLFKGDSSFGLVRISLGIASNFEDVWRVLNWAERDVTALGRV</sequence>
<dbReference type="InterPro" id="IPR015421">
    <property type="entry name" value="PyrdxlP-dep_Trfase_major"/>
</dbReference>
<dbReference type="AlphaFoldDB" id="A0A166B3D1"/>
<dbReference type="PANTHER" id="PTHR14237">
    <property type="entry name" value="MOLYBDOPTERIN COFACTOR SULFURASE MOSC"/>
    <property type="match status" value="1"/>
</dbReference>
<dbReference type="STRING" id="1314781.A0A166B3D1"/>
<evidence type="ECO:0000313" key="3">
    <source>
        <dbReference type="Proteomes" id="UP000077266"/>
    </source>
</evidence>
<dbReference type="SUPFAM" id="SSF53383">
    <property type="entry name" value="PLP-dependent transferases"/>
    <property type="match status" value="1"/>
</dbReference>
<dbReference type="OrthoDB" id="10264306at2759"/>
<reference evidence="2 3" key="1">
    <citation type="journal article" date="2016" name="Mol. Biol. Evol.">
        <title>Comparative Genomics of Early-Diverging Mushroom-Forming Fungi Provides Insights into the Origins of Lignocellulose Decay Capabilities.</title>
        <authorList>
            <person name="Nagy L.G."/>
            <person name="Riley R."/>
            <person name="Tritt A."/>
            <person name="Adam C."/>
            <person name="Daum C."/>
            <person name="Floudas D."/>
            <person name="Sun H."/>
            <person name="Yadav J.S."/>
            <person name="Pangilinan J."/>
            <person name="Larsson K.H."/>
            <person name="Matsuura K."/>
            <person name="Barry K."/>
            <person name="Labutti K."/>
            <person name="Kuo R."/>
            <person name="Ohm R.A."/>
            <person name="Bhattacharya S.S."/>
            <person name="Shirouzu T."/>
            <person name="Yoshinaga Y."/>
            <person name="Martin F.M."/>
            <person name="Grigoriev I.V."/>
            <person name="Hibbett D.S."/>
        </authorList>
    </citation>
    <scope>NUCLEOTIDE SEQUENCE [LARGE SCALE GENOMIC DNA]</scope>
    <source>
        <strain evidence="2 3">HHB12029</strain>
    </source>
</reference>
<evidence type="ECO:0000313" key="2">
    <source>
        <dbReference type="EMBL" id="KZV97539.1"/>
    </source>
</evidence>
<dbReference type="GO" id="GO:0043545">
    <property type="term" value="P:molybdopterin cofactor metabolic process"/>
    <property type="evidence" value="ECO:0007669"/>
    <property type="project" value="TreeGrafter"/>
</dbReference>
<evidence type="ECO:0000259" key="1">
    <source>
        <dbReference type="Pfam" id="PF00266"/>
    </source>
</evidence>
<protein>
    <submittedName>
        <fullName evidence="2">PLP-dependent transferase</fullName>
    </submittedName>
</protein>
<accession>A0A166B3D1</accession>
<feature type="domain" description="Aminotransferase class V" evidence="1">
    <location>
        <begin position="99"/>
        <end position="513"/>
    </location>
</feature>
<dbReference type="InParanoid" id="A0A166B3D1"/>
<organism evidence="2 3">
    <name type="scientific">Exidia glandulosa HHB12029</name>
    <dbReference type="NCBI Taxonomy" id="1314781"/>
    <lineage>
        <taxon>Eukaryota</taxon>
        <taxon>Fungi</taxon>
        <taxon>Dikarya</taxon>
        <taxon>Basidiomycota</taxon>
        <taxon>Agaricomycotina</taxon>
        <taxon>Agaricomycetes</taxon>
        <taxon>Auriculariales</taxon>
        <taxon>Exidiaceae</taxon>
        <taxon>Exidia</taxon>
    </lineage>
</organism>
<dbReference type="Gene3D" id="3.40.640.10">
    <property type="entry name" value="Type I PLP-dependent aspartate aminotransferase-like (Major domain)"/>
    <property type="match status" value="1"/>
</dbReference>
<dbReference type="Gene3D" id="3.90.1150.10">
    <property type="entry name" value="Aspartate Aminotransferase, domain 1"/>
    <property type="match status" value="1"/>
</dbReference>